<reference evidence="1 2" key="1">
    <citation type="submission" date="2016-12" db="EMBL/GenBank/DDBJ databases">
        <title>Genomic comparison of strains in the 'Actinomyces naeslundii' group.</title>
        <authorList>
            <person name="Mughal S.R."/>
            <person name="Do T."/>
            <person name="Gilbert S.C."/>
            <person name="Witherden E.A."/>
            <person name="Didelot X."/>
            <person name="Beighton D."/>
        </authorList>
    </citation>
    <scope>NUCLEOTIDE SEQUENCE [LARGE SCALE GENOMIC DNA]</scope>
    <source>
        <strain evidence="1 2">P6N</strain>
    </source>
</reference>
<dbReference type="AlphaFoldDB" id="A0A1Q8VJL2"/>
<proteinExistence type="predicted"/>
<organism evidence="1 2">
    <name type="scientific">Actinomyces oris</name>
    <dbReference type="NCBI Taxonomy" id="544580"/>
    <lineage>
        <taxon>Bacteria</taxon>
        <taxon>Bacillati</taxon>
        <taxon>Actinomycetota</taxon>
        <taxon>Actinomycetes</taxon>
        <taxon>Actinomycetales</taxon>
        <taxon>Actinomycetaceae</taxon>
        <taxon>Actinomyces</taxon>
    </lineage>
</organism>
<gene>
    <name evidence="1" type="ORF">BKH28_09770</name>
</gene>
<dbReference type="EMBL" id="MSKL01000025">
    <property type="protein sequence ID" value="OLO48282.1"/>
    <property type="molecule type" value="Genomic_DNA"/>
</dbReference>
<dbReference type="Proteomes" id="UP000186394">
    <property type="component" value="Unassembled WGS sequence"/>
</dbReference>
<comment type="caution">
    <text evidence="1">The sequence shown here is derived from an EMBL/GenBank/DDBJ whole genome shotgun (WGS) entry which is preliminary data.</text>
</comment>
<name>A0A1Q8VJL2_9ACTO</name>
<sequence length="64" mass="7238">MHPDTQRLRHEWHNILRSRIRPIRSGDTLGLTLSSRLSIRGRAEAVRSTDADRIGILISVDAGH</sequence>
<accession>A0A1Q8VJL2</accession>
<evidence type="ECO:0000313" key="1">
    <source>
        <dbReference type="EMBL" id="OLO48282.1"/>
    </source>
</evidence>
<protein>
    <submittedName>
        <fullName evidence="1">Uncharacterized protein</fullName>
    </submittedName>
</protein>
<evidence type="ECO:0000313" key="2">
    <source>
        <dbReference type="Proteomes" id="UP000186394"/>
    </source>
</evidence>